<organism evidence="2 3">
    <name type="scientific">Negadavirga shengliensis</name>
    <dbReference type="NCBI Taxonomy" id="1389218"/>
    <lineage>
        <taxon>Bacteria</taxon>
        <taxon>Pseudomonadati</taxon>
        <taxon>Bacteroidota</taxon>
        <taxon>Cytophagia</taxon>
        <taxon>Cytophagales</taxon>
        <taxon>Cyclobacteriaceae</taxon>
        <taxon>Negadavirga</taxon>
    </lineage>
</organism>
<dbReference type="InterPro" id="IPR011055">
    <property type="entry name" value="Dup_hybrid_motif"/>
</dbReference>
<dbReference type="Pfam" id="PF01551">
    <property type="entry name" value="Peptidase_M23"/>
    <property type="match status" value="1"/>
</dbReference>
<evidence type="ECO:0000313" key="3">
    <source>
        <dbReference type="Proteomes" id="UP001595818"/>
    </source>
</evidence>
<accession>A0ABV9SXP0</accession>
<evidence type="ECO:0000259" key="1">
    <source>
        <dbReference type="Pfam" id="PF01551"/>
    </source>
</evidence>
<gene>
    <name evidence="2" type="ORF">ACFPFU_05815</name>
</gene>
<comment type="caution">
    <text evidence="2">The sequence shown here is derived from an EMBL/GenBank/DDBJ whole genome shotgun (WGS) entry which is preliminary data.</text>
</comment>
<reference evidence="3" key="1">
    <citation type="journal article" date="2019" name="Int. J. Syst. Evol. Microbiol.">
        <title>The Global Catalogue of Microorganisms (GCM) 10K type strain sequencing project: providing services to taxonomists for standard genome sequencing and annotation.</title>
        <authorList>
            <consortium name="The Broad Institute Genomics Platform"/>
            <consortium name="The Broad Institute Genome Sequencing Center for Infectious Disease"/>
            <person name="Wu L."/>
            <person name="Ma J."/>
        </authorList>
    </citation>
    <scope>NUCLEOTIDE SEQUENCE [LARGE SCALE GENOMIC DNA]</scope>
    <source>
        <strain evidence="3">CGMCC 4.7466</strain>
    </source>
</reference>
<dbReference type="CDD" id="cd12797">
    <property type="entry name" value="M23_peptidase"/>
    <property type="match status" value="1"/>
</dbReference>
<dbReference type="PANTHER" id="PTHR21666:SF270">
    <property type="entry name" value="MUREIN HYDROLASE ACTIVATOR ENVC"/>
    <property type="match status" value="1"/>
</dbReference>
<dbReference type="Proteomes" id="UP001595818">
    <property type="component" value="Unassembled WGS sequence"/>
</dbReference>
<keyword evidence="3" id="KW-1185">Reference proteome</keyword>
<dbReference type="InterPro" id="IPR016047">
    <property type="entry name" value="M23ase_b-sheet_dom"/>
</dbReference>
<dbReference type="Gene3D" id="2.70.70.10">
    <property type="entry name" value="Glucose Permease (Domain IIA)"/>
    <property type="match status" value="1"/>
</dbReference>
<dbReference type="RefSeq" id="WP_377062443.1">
    <property type="nucleotide sequence ID" value="NZ_JBHSJJ010000003.1"/>
</dbReference>
<dbReference type="PANTHER" id="PTHR21666">
    <property type="entry name" value="PEPTIDASE-RELATED"/>
    <property type="match status" value="1"/>
</dbReference>
<dbReference type="SUPFAM" id="SSF51261">
    <property type="entry name" value="Duplicated hybrid motif"/>
    <property type="match status" value="1"/>
</dbReference>
<feature type="domain" description="M23ase beta-sheet core" evidence="1">
    <location>
        <begin position="76"/>
        <end position="176"/>
    </location>
</feature>
<evidence type="ECO:0000313" key="2">
    <source>
        <dbReference type="EMBL" id="MFC4871195.1"/>
    </source>
</evidence>
<sequence>MGAELHAGNTFVLDLSKTNPKLNEVDFVNNQNFIKHIERQMEENKAMFAVGGYGENRQIYSRSQVFAQASMDYRNIHLGIDIWTAAGHPVYCPVGGLIHGFKDNIGFGNYGPTVILEHRLHNDIIIYSLYGHLSRRDLANLAIGKKIRQGEKIGHLGSTEENGGWPPHLHFQLIRNLQDYHGDYPGVCGEKDKTYYLSNCPDPNIWLGCPLLK</sequence>
<dbReference type="InterPro" id="IPR050570">
    <property type="entry name" value="Cell_wall_metabolism_enzyme"/>
</dbReference>
<protein>
    <submittedName>
        <fullName evidence="2">Peptidoglycan DD-metalloendopeptidase family protein</fullName>
    </submittedName>
</protein>
<proteinExistence type="predicted"/>
<name>A0ABV9SXP0_9BACT</name>
<dbReference type="EMBL" id="JBHSJJ010000003">
    <property type="protein sequence ID" value="MFC4871195.1"/>
    <property type="molecule type" value="Genomic_DNA"/>
</dbReference>